<evidence type="ECO:0000313" key="5">
    <source>
        <dbReference type="EMBL" id="GAK51283.1"/>
    </source>
</evidence>
<dbReference type="Gene3D" id="3.30.365.10">
    <property type="entry name" value="Aldehyde oxidase/xanthine dehydrogenase, molybdopterin binding domain"/>
    <property type="match status" value="4"/>
</dbReference>
<evidence type="ECO:0000313" key="6">
    <source>
        <dbReference type="Proteomes" id="UP000030700"/>
    </source>
</evidence>
<evidence type="ECO:0000256" key="3">
    <source>
        <dbReference type="ARBA" id="ARBA00023002"/>
    </source>
</evidence>
<dbReference type="InterPro" id="IPR002888">
    <property type="entry name" value="2Fe-2S-bd"/>
</dbReference>
<dbReference type="Proteomes" id="UP000030700">
    <property type="component" value="Unassembled WGS sequence"/>
</dbReference>
<dbReference type="SMART" id="SM01008">
    <property type="entry name" value="Ald_Xan_dh_C"/>
    <property type="match status" value="1"/>
</dbReference>
<dbReference type="InterPro" id="IPR000674">
    <property type="entry name" value="Ald_Oxase/Xan_DH_a/b"/>
</dbReference>
<name>A0A081BLL7_9BACT</name>
<dbReference type="Pfam" id="PF01799">
    <property type="entry name" value="Fer2_2"/>
    <property type="match status" value="1"/>
</dbReference>
<keyword evidence="3" id="KW-0560">Oxidoreductase</keyword>
<keyword evidence="2" id="KW-0500">Molybdenum</keyword>
<dbReference type="PANTHER" id="PTHR11908">
    <property type="entry name" value="XANTHINE DEHYDROGENASE"/>
    <property type="match status" value="1"/>
</dbReference>
<dbReference type="SUPFAM" id="SSF54292">
    <property type="entry name" value="2Fe-2S ferredoxin-like"/>
    <property type="match status" value="1"/>
</dbReference>
<dbReference type="Pfam" id="PF02738">
    <property type="entry name" value="MoCoBD_1"/>
    <property type="match status" value="1"/>
</dbReference>
<dbReference type="SUPFAM" id="SSF47741">
    <property type="entry name" value="CO dehydrogenase ISP C-domain like"/>
    <property type="match status" value="1"/>
</dbReference>
<dbReference type="Gene3D" id="1.10.150.120">
    <property type="entry name" value="[2Fe-2S]-binding domain"/>
    <property type="match status" value="1"/>
</dbReference>
<dbReference type="InterPro" id="IPR016208">
    <property type="entry name" value="Ald_Oxase/xanthine_DH-like"/>
</dbReference>
<keyword evidence="6" id="KW-1185">Reference proteome</keyword>
<proteinExistence type="inferred from homology"/>
<organism evidence="5">
    <name type="scientific">Candidatus Moduliflexus flocculans</name>
    <dbReference type="NCBI Taxonomy" id="1499966"/>
    <lineage>
        <taxon>Bacteria</taxon>
        <taxon>Candidatus Moduliflexota</taxon>
        <taxon>Candidatus Moduliflexia</taxon>
        <taxon>Candidatus Moduliflexales</taxon>
        <taxon>Candidatus Moduliflexaceae</taxon>
    </lineage>
</organism>
<sequence length="924" mass="99241">MQISVTINGKAKQLTIQPGDTLLMVLRREGYTSVKFSDDTGLYGCDTVLLNGKAVSSQITMAAKADGAEILTIEGLSRNGELHPLQQAFIEHGAVQCGYHIPGMILTVKAFLDAHPNPTEQDVREAIIGNLDRDSGYKKPVEAIMAYIRGDVGKANAAKQDAPLAVVNQPLPKVDAVKLVSGKAKFTDDYDVPGMLVGKILLSPHAHARIVRIDAAKARALPGVHAVLTHEDLPKIRHTKAGQSHPEPSPYDHVILDNKVRFVGDRVALVAAETEAIAAEALRLIDVEYEILPAVFSQEEAIKPGAPVIHDEADATGIRDASRNLVGHLGVEVGNVEQGFAEADVIVENTYYTKPMKHAEPEPHVSMAYLDDNDRLVVVSSTQVPFHTRRQLAHILQMPVGDIRVIKPRIGSGFGNKQGMNLEDAVAALTLRTKRPVKIRYTREEEFLCGWTRHPQIIKMKTGAKKDGTIIANEMVVLASTGAYGDHAITVQSNVGNKVLPIYPIPNIRFSCDVVYTNLPVCGAFRGYGATQGTFAQEGQIDELAKALNMDPVEIRQKNRIQTNYADPIAKKIGESTHGKVRVIQSCGLGECIEQGAAAIGWNEKWGKPGDGAVKRGVGMACSMQGSGIPGVDWGAATIKLNDDGTFRLFVGATDLGTGSDTVLSQIAAETLGVKLEDISILSSDTDLTPFDVGAYASSTTYISGGAVKKAAESARRQILEIAAKMLGDQPENLTCRDRKVTAKNGKEAAMRDVAMYIVYKEKKQITVTESHMSEDSPPPFTAQFAEVTVDTDTGEVKVEQLVAAVDCGMPVNPVLAEGQIEGAVAQGIGYGLLEEMKFDSQGRLLNPNFDDYKILTAADMPKLTTILVQTDEPTGPYGAKSVSEVPINCPTPAIANAVAAAIGVRITDLPITPEKVLKALGKL</sequence>
<dbReference type="InterPro" id="IPR037165">
    <property type="entry name" value="AldOxase/xan_DH_Mopterin-bd_sf"/>
</dbReference>
<dbReference type="GO" id="GO:0051536">
    <property type="term" value="F:iron-sulfur cluster binding"/>
    <property type="evidence" value="ECO:0007669"/>
    <property type="project" value="InterPro"/>
</dbReference>
<dbReference type="InterPro" id="IPR036884">
    <property type="entry name" value="2Fe-2S-bd_dom_sf"/>
</dbReference>
<dbReference type="HOGENOM" id="CLU_001681_2_1_0"/>
<dbReference type="InterPro" id="IPR046867">
    <property type="entry name" value="AldOxase/xan_DH_MoCoBD2"/>
</dbReference>
<dbReference type="PANTHER" id="PTHR11908:SF132">
    <property type="entry name" value="ALDEHYDE OXIDASE 1-RELATED"/>
    <property type="match status" value="1"/>
</dbReference>
<feature type="domain" description="Aldehyde oxidase/xanthine dehydrogenase a/b hammerhead" evidence="4">
    <location>
        <begin position="181"/>
        <end position="293"/>
    </location>
</feature>
<dbReference type="SUPFAM" id="SSF56003">
    <property type="entry name" value="Molybdenum cofactor-binding domain"/>
    <property type="match status" value="1"/>
</dbReference>
<protein>
    <submittedName>
        <fullName evidence="5">Putative xanthine dehydrogenase</fullName>
    </submittedName>
</protein>
<evidence type="ECO:0000256" key="2">
    <source>
        <dbReference type="ARBA" id="ARBA00022505"/>
    </source>
</evidence>
<accession>A0A081BLL7</accession>
<dbReference type="InterPro" id="IPR036010">
    <property type="entry name" value="2Fe-2S_ferredoxin-like_sf"/>
</dbReference>
<dbReference type="InterPro" id="IPR012675">
    <property type="entry name" value="Beta-grasp_dom_sf"/>
</dbReference>
<dbReference type="Gene3D" id="3.90.1170.50">
    <property type="entry name" value="Aldehyde oxidase/xanthine dehydrogenase, a/b hammerhead"/>
    <property type="match status" value="1"/>
</dbReference>
<dbReference type="GO" id="GO:0005506">
    <property type="term" value="F:iron ion binding"/>
    <property type="evidence" value="ECO:0007669"/>
    <property type="project" value="InterPro"/>
</dbReference>
<dbReference type="Gene3D" id="3.10.20.30">
    <property type="match status" value="1"/>
</dbReference>
<dbReference type="SUPFAM" id="SSF54665">
    <property type="entry name" value="CO dehydrogenase molybdoprotein N-domain-like"/>
    <property type="match status" value="1"/>
</dbReference>
<dbReference type="InterPro" id="IPR008274">
    <property type="entry name" value="AldOxase/xan_DH_MoCoBD1"/>
</dbReference>
<dbReference type="InterPro" id="IPR036856">
    <property type="entry name" value="Ald_Oxase/Xan_DH_a/b_sf"/>
</dbReference>
<dbReference type="EMBL" id="DF820457">
    <property type="protein sequence ID" value="GAK51283.1"/>
    <property type="molecule type" value="Genomic_DNA"/>
</dbReference>
<evidence type="ECO:0000259" key="4">
    <source>
        <dbReference type="SMART" id="SM01008"/>
    </source>
</evidence>
<comment type="similarity">
    <text evidence="1">Belongs to the xanthine dehydrogenase family.</text>
</comment>
<dbReference type="Pfam" id="PF01315">
    <property type="entry name" value="Ald_Xan_dh_C"/>
    <property type="match status" value="1"/>
</dbReference>
<gene>
    <name evidence="5" type="ORF">U14_02526</name>
</gene>
<dbReference type="Pfam" id="PF20256">
    <property type="entry name" value="MoCoBD_2"/>
    <property type="match status" value="1"/>
</dbReference>
<dbReference type="AlphaFoldDB" id="A0A081BLL7"/>
<dbReference type="STRING" id="1499966.U14_02526"/>
<evidence type="ECO:0000256" key="1">
    <source>
        <dbReference type="ARBA" id="ARBA00006849"/>
    </source>
</evidence>
<reference evidence="5" key="1">
    <citation type="journal article" date="2015" name="PeerJ">
        <title>First genomic representation of candidate bacterial phylum KSB3 points to enhanced environmental sensing as a trigger of wastewater bulking.</title>
        <authorList>
            <person name="Sekiguchi Y."/>
            <person name="Ohashi A."/>
            <person name="Parks D.H."/>
            <person name="Yamauchi T."/>
            <person name="Tyson G.W."/>
            <person name="Hugenholtz P."/>
        </authorList>
    </citation>
    <scope>NUCLEOTIDE SEQUENCE [LARGE SCALE GENOMIC DNA]</scope>
</reference>
<dbReference type="GO" id="GO:0016491">
    <property type="term" value="F:oxidoreductase activity"/>
    <property type="evidence" value="ECO:0007669"/>
    <property type="project" value="UniProtKB-KW"/>
</dbReference>